<dbReference type="AlphaFoldDB" id="A0A3Q7K7F1"/>
<accession>A0A3Q7K7F1</accession>
<dbReference type="SMART" id="SM00856">
    <property type="entry name" value="PMEI"/>
    <property type="match status" value="1"/>
</dbReference>
<evidence type="ECO:0000313" key="7">
    <source>
        <dbReference type="RefSeq" id="NP_001351920.1"/>
    </source>
</evidence>
<dbReference type="InterPro" id="IPR035513">
    <property type="entry name" value="Invertase/methylesterase_inhib"/>
</dbReference>
<evidence type="ECO:0000256" key="1">
    <source>
        <dbReference type="ARBA" id="ARBA00022729"/>
    </source>
</evidence>
<dbReference type="STRING" id="3827.A0A3Q7K7F1"/>
<feature type="chain" id="PRO_5017842477" evidence="4 7">
    <location>
        <begin position="24"/>
        <end position="175"/>
    </location>
</feature>
<sequence length="175" mass="18791" precursor="true">MTKLKPLALLAIILYTLIVTSHSTNPKSNTNLIHQTCKHTPNYAICIKYLEADPRSSTSDVTGLALIMVDVIKTKANSSLNKIKHLIKGTHEPNKKEALNSCGGRYRAIVEADVPKCVAALKEGDPKFAEDGANDAAIEATACENGFFGKSPLSDDNIAMQDVAAITATIVKQLL</sequence>
<dbReference type="RefSeq" id="NP_001351920.1">
    <property type="nucleotide sequence ID" value="NM_001364991.1"/>
</dbReference>
<dbReference type="NCBIfam" id="TIGR01614">
    <property type="entry name" value="PME_inhib"/>
    <property type="match status" value="1"/>
</dbReference>
<dbReference type="OrthoDB" id="1918674at2759"/>
<dbReference type="InterPro" id="IPR052421">
    <property type="entry name" value="PCW_Enzyme_Inhibitor"/>
</dbReference>
<evidence type="ECO:0000256" key="3">
    <source>
        <dbReference type="ARBA" id="ARBA00038471"/>
    </source>
</evidence>
<organism evidence="6 7">
    <name type="scientific">Cicer arietinum</name>
    <name type="common">Chickpea</name>
    <name type="synonym">Garbanzo</name>
    <dbReference type="NCBI Taxonomy" id="3827"/>
    <lineage>
        <taxon>Eukaryota</taxon>
        <taxon>Viridiplantae</taxon>
        <taxon>Streptophyta</taxon>
        <taxon>Embryophyta</taxon>
        <taxon>Tracheophyta</taxon>
        <taxon>Spermatophyta</taxon>
        <taxon>Magnoliopsida</taxon>
        <taxon>eudicotyledons</taxon>
        <taxon>Gunneridae</taxon>
        <taxon>Pentapetalae</taxon>
        <taxon>rosids</taxon>
        <taxon>fabids</taxon>
        <taxon>Fabales</taxon>
        <taxon>Fabaceae</taxon>
        <taxon>Papilionoideae</taxon>
        <taxon>50 kb inversion clade</taxon>
        <taxon>NPAAA clade</taxon>
        <taxon>Hologalegina</taxon>
        <taxon>IRL clade</taxon>
        <taxon>Cicereae</taxon>
        <taxon>Cicer</taxon>
    </lineage>
</organism>
<gene>
    <name evidence="7" type="primary">LOC101494940</name>
</gene>
<evidence type="ECO:0000256" key="2">
    <source>
        <dbReference type="ARBA" id="ARBA00023157"/>
    </source>
</evidence>
<dbReference type="Pfam" id="PF04043">
    <property type="entry name" value="PMEI"/>
    <property type="match status" value="1"/>
</dbReference>
<evidence type="ECO:0000313" key="6">
    <source>
        <dbReference type="Proteomes" id="UP000087171"/>
    </source>
</evidence>
<dbReference type="Proteomes" id="UP000087171">
    <property type="component" value="Chromosome Ca7"/>
</dbReference>
<dbReference type="InterPro" id="IPR006501">
    <property type="entry name" value="Pectinesterase_inhib_dom"/>
</dbReference>
<evidence type="ECO:0000259" key="5">
    <source>
        <dbReference type="SMART" id="SM00856"/>
    </source>
</evidence>
<dbReference type="FunFam" id="1.20.140.40:FF:000009">
    <property type="entry name" value="Invertase/pectin methylesterase inhibitor family protein"/>
    <property type="match status" value="1"/>
</dbReference>
<name>A0A3Q7K7F1_CICAR</name>
<keyword evidence="6" id="KW-1185">Reference proteome</keyword>
<dbReference type="InterPro" id="IPR034087">
    <property type="entry name" value="C/VIF1"/>
</dbReference>
<dbReference type="PANTHER" id="PTHR36710:SF13">
    <property type="entry name" value="PUTATIVE-RELATED"/>
    <property type="match status" value="1"/>
</dbReference>
<dbReference type="PANTHER" id="PTHR36710">
    <property type="entry name" value="PECTINESTERASE INHIBITOR-LIKE"/>
    <property type="match status" value="1"/>
</dbReference>
<keyword evidence="2" id="KW-1015">Disulfide bond</keyword>
<dbReference type="Gene3D" id="1.20.140.40">
    <property type="entry name" value="Invertase/pectin methylesterase inhibitor family protein"/>
    <property type="match status" value="1"/>
</dbReference>
<protein>
    <submittedName>
        <fullName evidence="7">Cell wall / vacuolar inhibitor of fructosidase 1-like precursor</fullName>
    </submittedName>
</protein>
<dbReference type="SUPFAM" id="SSF101148">
    <property type="entry name" value="Plant invertase/pectin methylesterase inhibitor"/>
    <property type="match status" value="1"/>
</dbReference>
<keyword evidence="1 4" id="KW-0732">Signal</keyword>
<reference evidence="7" key="2">
    <citation type="submission" date="2025-08" db="UniProtKB">
        <authorList>
            <consortium name="RefSeq"/>
        </authorList>
    </citation>
    <scope>IDENTIFICATION</scope>
</reference>
<dbReference type="PaxDb" id="3827-XP_004508122.1"/>
<proteinExistence type="inferred from homology"/>
<reference evidence="6" key="1">
    <citation type="journal article" date="2013" name="Nat. Biotechnol.">
        <title>Draft genome sequence of chickpea (Cicer arietinum) provides a resource for trait improvement.</title>
        <authorList>
            <person name="Varshney R.K."/>
            <person name="Song C."/>
            <person name="Saxena R.K."/>
            <person name="Azam S."/>
            <person name="Yu S."/>
            <person name="Sharpe A.G."/>
            <person name="Cannon S."/>
            <person name="Baek J."/>
            <person name="Rosen B.D."/>
            <person name="Tar'an B."/>
            <person name="Millan T."/>
            <person name="Zhang X."/>
            <person name="Ramsay L.D."/>
            <person name="Iwata A."/>
            <person name="Wang Y."/>
            <person name="Nelson W."/>
            <person name="Farmer A.D."/>
            <person name="Gaur P.M."/>
            <person name="Soderlund C."/>
            <person name="Penmetsa R.V."/>
            <person name="Xu C."/>
            <person name="Bharti A.K."/>
            <person name="He W."/>
            <person name="Winter P."/>
            <person name="Zhao S."/>
            <person name="Hane J.K."/>
            <person name="Carrasquilla-Garcia N."/>
            <person name="Condie J.A."/>
            <person name="Upadhyaya H.D."/>
            <person name="Luo M.C."/>
            <person name="Thudi M."/>
            <person name="Gowda C.L."/>
            <person name="Singh N.P."/>
            <person name="Lichtenzveig J."/>
            <person name="Gali K.K."/>
            <person name="Rubio J."/>
            <person name="Nadarajan N."/>
            <person name="Dolezel J."/>
            <person name="Bansal K.C."/>
            <person name="Xu X."/>
            <person name="Edwards D."/>
            <person name="Zhang G."/>
            <person name="Kahl G."/>
            <person name="Gil J."/>
            <person name="Singh K.B."/>
            <person name="Datta S.K."/>
            <person name="Jackson S.A."/>
            <person name="Wang J."/>
            <person name="Cook D.R."/>
        </authorList>
    </citation>
    <scope>NUCLEOTIDE SEQUENCE [LARGE SCALE GENOMIC DNA]</scope>
    <source>
        <strain evidence="6">cv. CDC Frontier</strain>
    </source>
</reference>
<dbReference type="GO" id="GO:0004857">
    <property type="term" value="F:enzyme inhibitor activity"/>
    <property type="evidence" value="ECO:0007669"/>
    <property type="project" value="InterPro"/>
</dbReference>
<evidence type="ECO:0000256" key="4">
    <source>
        <dbReference type="SAM" id="SignalP"/>
    </source>
</evidence>
<comment type="similarity">
    <text evidence="3">Belongs to the PMEI family.</text>
</comment>
<dbReference type="CDD" id="cd15796">
    <property type="entry name" value="CIF_like"/>
    <property type="match status" value="1"/>
</dbReference>
<feature type="domain" description="Pectinesterase inhibitor" evidence="5">
    <location>
        <begin position="28"/>
        <end position="170"/>
    </location>
</feature>
<dbReference type="KEGG" id="cam:101494940"/>
<feature type="signal peptide" evidence="4 7">
    <location>
        <begin position="1"/>
        <end position="23"/>
    </location>
</feature>
<dbReference type="GeneID" id="101494940"/>